<evidence type="ECO:0000256" key="3">
    <source>
        <dbReference type="ARBA" id="ARBA00022989"/>
    </source>
</evidence>
<dbReference type="InterPro" id="IPR013087">
    <property type="entry name" value="Znf_C2H2_type"/>
</dbReference>
<feature type="compositionally biased region" description="Low complexity" evidence="5">
    <location>
        <begin position="765"/>
        <end position="775"/>
    </location>
</feature>
<keyword evidence="2 6" id="KW-0812">Transmembrane</keyword>
<dbReference type="InterPro" id="IPR023352">
    <property type="entry name" value="MAPEG-like_dom_sf"/>
</dbReference>
<evidence type="ECO:0000259" key="7">
    <source>
        <dbReference type="PROSITE" id="PS00028"/>
    </source>
</evidence>
<dbReference type="GO" id="GO:0016020">
    <property type="term" value="C:membrane"/>
    <property type="evidence" value="ECO:0007669"/>
    <property type="project" value="UniProtKB-SubCell"/>
</dbReference>
<organism evidence="8 9">
    <name type="scientific">Perkinsus chesapeaki</name>
    <name type="common">Clam parasite</name>
    <name type="synonym">Perkinsus andrewsi</name>
    <dbReference type="NCBI Taxonomy" id="330153"/>
    <lineage>
        <taxon>Eukaryota</taxon>
        <taxon>Sar</taxon>
        <taxon>Alveolata</taxon>
        <taxon>Perkinsozoa</taxon>
        <taxon>Perkinsea</taxon>
        <taxon>Perkinsida</taxon>
        <taxon>Perkinsidae</taxon>
        <taxon>Perkinsus</taxon>
    </lineage>
</organism>
<feature type="region of interest" description="Disordered" evidence="5">
    <location>
        <begin position="327"/>
        <end position="359"/>
    </location>
</feature>
<feature type="transmembrane region" description="Helical" evidence="6">
    <location>
        <begin position="106"/>
        <end position="125"/>
    </location>
</feature>
<dbReference type="InterPro" id="IPR008942">
    <property type="entry name" value="ENTH_VHS"/>
</dbReference>
<feature type="compositionally biased region" description="Basic and acidic residues" evidence="5">
    <location>
        <begin position="1016"/>
        <end position="1027"/>
    </location>
</feature>
<evidence type="ECO:0000256" key="4">
    <source>
        <dbReference type="ARBA" id="ARBA00023136"/>
    </source>
</evidence>
<dbReference type="InterPro" id="IPR001129">
    <property type="entry name" value="Membr-assoc_MAPEG"/>
</dbReference>
<feature type="transmembrane region" description="Helical" evidence="6">
    <location>
        <begin position="132"/>
        <end position="150"/>
    </location>
</feature>
<protein>
    <recommendedName>
        <fullName evidence="7">C2H2-type domain-containing protein</fullName>
    </recommendedName>
</protein>
<keyword evidence="4 6" id="KW-0472">Membrane</keyword>
<dbReference type="PANTHER" id="PTHR35371">
    <property type="entry name" value="INNER MEMBRANE PROTEIN"/>
    <property type="match status" value="1"/>
</dbReference>
<evidence type="ECO:0000256" key="1">
    <source>
        <dbReference type="ARBA" id="ARBA00004370"/>
    </source>
</evidence>
<feature type="compositionally biased region" description="Basic and acidic residues" evidence="5">
    <location>
        <begin position="454"/>
        <end position="464"/>
    </location>
</feature>
<dbReference type="Gene3D" id="1.25.40.90">
    <property type="match status" value="1"/>
</dbReference>
<dbReference type="EMBL" id="JAAPAO010000817">
    <property type="protein sequence ID" value="KAF4653472.1"/>
    <property type="molecule type" value="Genomic_DNA"/>
</dbReference>
<dbReference type="OrthoDB" id="439950at2759"/>
<feature type="transmembrane region" description="Helical" evidence="6">
    <location>
        <begin position="6"/>
        <end position="28"/>
    </location>
</feature>
<reference evidence="8 9" key="1">
    <citation type="submission" date="2020-04" db="EMBL/GenBank/DDBJ databases">
        <title>Perkinsus chesapeaki whole genome sequence.</title>
        <authorList>
            <person name="Bogema D.R."/>
        </authorList>
    </citation>
    <scope>NUCLEOTIDE SEQUENCE [LARGE SCALE GENOMIC DNA]</scope>
    <source>
        <strain evidence="8">ATCC PRA-425</strain>
    </source>
</reference>
<evidence type="ECO:0000256" key="2">
    <source>
        <dbReference type="ARBA" id="ARBA00022692"/>
    </source>
</evidence>
<feature type="region of interest" description="Disordered" evidence="5">
    <location>
        <begin position="759"/>
        <end position="794"/>
    </location>
</feature>
<dbReference type="Pfam" id="PF01124">
    <property type="entry name" value="MAPEG"/>
    <property type="match status" value="1"/>
</dbReference>
<proteinExistence type="predicted"/>
<evidence type="ECO:0000256" key="5">
    <source>
        <dbReference type="SAM" id="MobiDB-lite"/>
    </source>
</evidence>
<feature type="domain" description="C2H2-type" evidence="7">
    <location>
        <begin position="685"/>
        <end position="705"/>
    </location>
</feature>
<keyword evidence="3 6" id="KW-1133">Transmembrane helix</keyword>
<sequence length="1038" mass="114115">MGLGVFTLFGIVYPINFFLALTAVKVAVSRSILDILRVTFPKQLVWFNNVDIAVGCIGLSLLMAYGLVSVTTGIQAMSSEGYDNHYGRFQLSRGKPGLGLRMYASHYNALECFTMFSIAVIVGIVRGIDGHLLANLSILVIIARLFYHIFHAMDFAMARSGIASGLKRLAEFNKALAALPAKATEKQVQELCGLAMEMPDEAYDVVLAITNDIKSVGNRTGASQQQRIKSIISLVDTLLKAKPGRQQQQQQQQAKGTSVDNSYRIYILKSIDDIFIAALKKADQSTHTWLNKVLEMWKEQGNTLLPERILNRLTTMHANVKPQVKSILKGSGGGGSSSGPTATAHHGHRGGGGGASKTDKGDKLVVSFDGLAFAAEVALAERELALIGMIQSKSFKNSKDRKDAMRIHEVRQAAGYLKEGKRKEASKTLSDAKKKYGHLVETWKKKQADAIKHIEQQRESDKSKVAQGGASGDEVMDTAAAVDGKAGKRGRSSEGEDATSSRTEQPPNKKKKQTTEPASSTSSEGGEQHDEIKSGLGGGKIPPGVLGAPPNDLPPMEFSLEWIQHFFTMMSSKIPYHPSHNVLLATKVKTVEQTQEQRVIVDGLSQHELLLVLRFIERLETHIRVQVAETRKMAAAAAGGKKNQGLSQKALAHVQVPHKFRLLHSMGDPSTSGLLDLYFNMPVQCGTCALRFSARQDLLDHHDAHYFKTTMLQRRVKQVEQEYRGWNEAINEWFDNKGTPMLGRDICKALIESVKKAGNVDGDDTASTAATTDTKSAVEETKADHDVEGRDKETARRGFISDAVRLEDMLRHASPYDPVKTKCLECGDELEEEWACEPVDMPVFKGSRLLGNCVIISYYHLDTVVVPVGSAVPVHFLWPGMSSSVKSDKNKADYDESDPEALTVDAAMAGARGKPTRHHEHAQSNACPSDDYRMHNTLYFHRDCWMGNPLLKERDYQQKLLVIESRQAVPTNTAIEEEAPMRDVEMLGAELEGGAAGTRIIVEEGAEAPEGGVTSEEQKALEQRRSDLAGYGRRRKRF</sequence>
<comment type="caution">
    <text evidence="8">The sequence shown here is derived from an EMBL/GenBank/DDBJ whole genome shotgun (WGS) entry which is preliminary data.</text>
</comment>
<comment type="subcellular location">
    <subcellularLocation>
        <location evidence="1">Membrane</location>
    </subcellularLocation>
</comment>
<feature type="region of interest" description="Disordered" evidence="5">
    <location>
        <begin position="1002"/>
        <end position="1038"/>
    </location>
</feature>
<dbReference type="SUPFAM" id="SSF48464">
    <property type="entry name" value="ENTH/VHS domain"/>
    <property type="match status" value="1"/>
</dbReference>
<name>A0A7J6L2V6_PERCH</name>
<dbReference type="AlphaFoldDB" id="A0A7J6L2V6"/>
<dbReference type="SUPFAM" id="SSF161084">
    <property type="entry name" value="MAPEG domain-like"/>
    <property type="match status" value="1"/>
</dbReference>
<keyword evidence="9" id="KW-1185">Reference proteome</keyword>
<gene>
    <name evidence="8" type="ORF">FOL47_010497</name>
</gene>
<dbReference type="Gene3D" id="1.20.120.550">
    <property type="entry name" value="Membrane associated eicosanoid/glutathione metabolism-like domain"/>
    <property type="match status" value="1"/>
</dbReference>
<feature type="region of interest" description="Disordered" evidence="5">
    <location>
        <begin position="454"/>
        <end position="552"/>
    </location>
</feature>
<evidence type="ECO:0000313" key="8">
    <source>
        <dbReference type="EMBL" id="KAF4653472.1"/>
    </source>
</evidence>
<accession>A0A7J6L2V6</accession>
<feature type="transmembrane region" description="Helical" evidence="6">
    <location>
        <begin position="49"/>
        <end position="68"/>
    </location>
</feature>
<dbReference type="Proteomes" id="UP000591131">
    <property type="component" value="Unassembled WGS sequence"/>
</dbReference>
<dbReference type="PANTHER" id="PTHR35371:SF1">
    <property type="entry name" value="BLR7753 PROTEIN"/>
    <property type="match status" value="1"/>
</dbReference>
<evidence type="ECO:0000256" key="6">
    <source>
        <dbReference type="SAM" id="Phobius"/>
    </source>
</evidence>
<feature type="compositionally biased region" description="Basic and acidic residues" evidence="5">
    <location>
        <begin position="776"/>
        <end position="794"/>
    </location>
</feature>
<evidence type="ECO:0000313" key="9">
    <source>
        <dbReference type="Proteomes" id="UP000591131"/>
    </source>
</evidence>
<feature type="compositionally biased region" description="Polar residues" evidence="5">
    <location>
        <begin position="515"/>
        <end position="525"/>
    </location>
</feature>
<dbReference type="PROSITE" id="PS00028">
    <property type="entry name" value="ZINC_FINGER_C2H2_1"/>
    <property type="match status" value="1"/>
</dbReference>